<evidence type="ECO:0000313" key="3">
    <source>
        <dbReference type="Proteomes" id="UP001275084"/>
    </source>
</evidence>
<reference evidence="2" key="1">
    <citation type="journal article" date="2023" name="Mol. Phylogenet. Evol.">
        <title>Genome-scale phylogeny and comparative genomics of the fungal order Sordariales.</title>
        <authorList>
            <person name="Hensen N."/>
            <person name="Bonometti L."/>
            <person name="Westerberg I."/>
            <person name="Brannstrom I.O."/>
            <person name="Guillou S."/>
            <person name="Cros-Aarteil S."/>
            <person name="Calhoun S."/>
            <person name="Haridas S."/>
            <person name="Kuo A."/>
            <person name="Mondo S."/>
            <person name="Pangilinan J."/>
            <person name="Riley R."/>
            <person name="LaButti K."/>
            <person name="Andreopoulos B."/>
            <person name="Lipzen A."/>
            <person name="Chen C."/>
            <person name="Yan M."/>
            <person name="Daum C."/>
            <person name="Ng V."/>
            <person name="Clum A."/>
            <person name="Steindorff A."/>
            <person name="Ohm R.A."/>
            <person name="Martin F."/>
            <person name="Silar P."/>
            <person name="Natvig D.O."/>
            <person name="Lalanne C."/>
            <person name="Gautier V."/>
            <person name="Ament-Velasquez S.L."/>
            <person name="Kruys A."/>
            <person name="Hutchinson M.I."/>
            <person name="Powell A.J."/>
            <person name="Barry K."/>
            <person name="Miller A.N."/>
            <person name="Grigoriev I.V."/>
            <person name="Debuchy R."/>
            <person name="Gladieux P."/>
            <person name="Hiltunen Thoren M."/>
            <person name="Johannesson H."/>
        </authorList>
    </citation>
    <scope>NUCLEOTIDE SEQUENCE</scope>
    <source>
        <strain evidence="2">CBS 955.72</strain>
    </source>
</reference>
<keyword evidence="3" id="KW-1185">Reference proteome</keyword>
<name>A0AAJ0HMV1_9PEZI</name>
<dbReference type="AlphaFoldDB" id="A0AAJ0HMV1"/>
<proteinExistence type="predicted"/>
<reference evidence="2" key="2">
    <citation type="submission" date="2023-06" db="EMBL/GenBank/DDBJ databases">
        <authorList>
            <consortium name="Lawrence Berkeley National Laboratory"/>
            <person name="Haridas S."/>
            <person name="Hensen N."/>
            <person name="Bonometti L."/>
            <person name="Westerberg I."/>
            <person name="Brannstrom I.O."/>
            <person name="Guillou S."/>
            <person name="Cros-Aarteil S."/>
            <person name="Calhoun S."/>
            <person name="Kuo A."/>
            <person name="Mondo S."/>
            <person name="Pangilinan J."/>
            <person name="Riley R."/>
            <person name="Labutti K."/>
            <person name="Andreopoulos B."/>
            <person name="Lipzen A."/>
            <person name="Chen C."/>
            <person name="Yanf M."/>
            <person name="Daum C."/>
            <person name="Ng V."/>
            <person name="Clum A."/>
            <person name="Steindorff A."/>
            <person name="Ohm R."/>
            <person name="Martin F."/>
            <person name="Silar P."/>
            <person name="Natvig D."/>
            <person name="Lalanne C."/>
            <person name="Gautier V."/>
            <person name="Ament-Velasquez S.L."/>
            <person name="Kruys A."/>
            <person name="Hutchinson M.I."/>
            <person name="Powell A.J."/>
            <person name="Barry K."/>
            <person name="Miller A.N."/>
            <person name="Grigoriev I.V."/>
            <person name="Debuchy R."/>
            <person name="Gladieux P."/>
            <person name="Thoren M.H."/>
            <person name="Johannesson H."/>
        </authorList>
    </citation>
    <scope>NUCLEOTIDE SEQUENCE</scope>
    <source>
        <strain evidence="2">CBS 955.72</strain>
    </source>
</reference>
<dbReference type="Pfam" id="PF00300">
    <property type="entry name" value="His_Phos_1"/>
    <property type="match status" value="2"/>
</dbReference>
<dbReference type="EMBL" id="JAUIQD010000003">
    <property type="protein sequence ID" value="KAK3357496.1"/>
    <property type="molecule type" value="Genomic_DNA"/>
</dbReference>
<gene>
    <name evidence="2" type="ORF">B0T25DRAFT_160793</name>
</gene>
<evidence type="ECO:0000256" key="1">
    <source>
        <dbReference type="SAM" id="MobiDB-lite"/>
    </source>
</evidence>
<dbReference type="Proteomes" id="UP001275084">
    <property type="component" value="Unassembled WGS sequence"/>
</dbReference>
<comment type="caution">
    <text evidence="2">The sequence shown here is derived from an EMBL/GenBank/DDBJ whole genome shotgun (WGS) entry which is preliminary data.</text>
</comment>
<feature type="region of interest" description="Disordered" evidence="1">
    <location>
        <begin position="232"/>
        <end position="301"/>
    </location>
</feature>
<dbReference type="CDD" id="cd07067">
    <property type="entry name" value="HP_PGM_like"/>
    <property type="match status" value="1"/>
</dbReference>
<dbReference type="InterPro" id="IPR051710">
    <property type="entry name" value="Phosphatase_SH3-domain"/>
</dbReference>
<dbReference type="Gene3D" id="3.40.50.1240">
    <property type="entry name" value="Phosphoglycerate mutase-like"/>
    <property type="match status" value="1"/>
</dbReference>
<accession>A0AAJ0HMV1</accession>
<feature type="compositionally biased region" description="Basic and acidic residues" evidence="1">
    <location>
        <begin position="233"/>
        <end position="243"/>
    </location>
</feature>
<dbReference type="PANTHER" id="PTHR16469">
    <property type="entry name" value="UBIQUITIN-ASSOCIATED AND SH3 DOMAIN-CONTAINING BA-RELATED"/>
    <property type="match status" value="1"/>
</dbReference>
<dbReference type="PANTHER" id="PTHR16469:SF51">
    <property type="entry name" value="TRANSCRIPTION FACTOR TAU 55 KDA SUBUNIT"/>
    <property type="match status" value="1"/>
</dbReference>
<evidence type="ECO:0000313" key="2">
    <source>
        <dbReference type="EMBL" id="KAK3357496.1"/>
    </source>
</evidence>
<dbReference type="SUPFAM" id="SSF53254">
    <property type="entry name" value="Phosphoglycerate mutase-like"/>
    <property type="match status" value="1"/>
</dbReference>
<sequence length="399" mass="42648">MSLEVIYVTRHGFRSNWLVDPASGSYIAMLKSPTGGAADPALTAHGVEQAKELGVRLLSADPPIERVYSSPYYRCLQTVEPFVRSAAYIPPLAPSTVAPGAAYNGSGLLIRGETGLGEWYGAANFEHPVPAPRETLSALFPALLDLDYRPVVVPTRRGEGVDELHDRVASTMDALISECDRDGVRAVLLCSHAAVVIALGRVLIGNMPDDIEVEDFKAFTCGLTVYQRRRGQHTGERLAQRGGEEEERVSPLQSIGGADNRPVANATEIDERKPQLSAPHGDVVAAEEEKEGDAVTSAADARNADRQIRCLEWRGRGVSGGWSCELNSDCSHLSEGEERGWRFSGDESFKDAVGQGNMIDAGVQLGVVVEGRRNSGGKASGGDEGNGNRPKNAGGSSRL</sequence>
<dbReference type="InterPro" id="IPR013078">
    <property type="entry name" value="His_Pase_superF_clade-1"/>
</dbReference>
<organism evidence="2 3">
    <name type="scientific">Lasiosphaeria hispida</name>
    <dbReference type="NCBI Taxonomy" id="260671"/>
    <lineage>
        <taxon>Eukaryota</taxon>
        <taxon>Fungi</taxon>
        <taxon>Dikarya</taxon>
        <taxon>Ascomycota</taxon>
        <taxon>Pezizomycotina</taxon>
        <taxon>Sordariomycetes</taxon>
        <taxon>Sordariomycetidae</taxon>
        <taxon>Sordariales</taxon>
        <taxon>Lasiosphaeriaceae</taxon>
        <taxon>Lasiosphaeria</taxon>
    </lineage>
</organism>
<dbReference type="InterPro" id="IPR029033">
    <property type="entry name" value="His_PPase_superfam"/>
</dbReference>
<feature type="region of interest" description="Disordered" evidence="1">
    <location>
        <begin position="369"/>
        <end position="399"/>
    </location>
</feature>
<protein>
    <submittedName>
        <fullName evidence="2">Histidine phosphatase superfamily</fullName>
    </submittedName>
</protein>